<proteinExistence type="inferred from homology"/>
<dbReference type="SUPFAM" id="SSF52374">
    <property type="entry name" value="Nucleotidylyl transferase"/>
    <property type="match status" value="1"/>
</dbReference>
<dbReference type="GO" id="GO:0000049">
    <property type="term" value="F:tRNA binding"/>
    <property type="evidence" value="ECO:0007669"/>
    <property type="project" value="UniProtKB-KW"/>
</dbReference>
<dbReference type="EMBL" id="DRUZ01000052">
    <property type="protein sequence ID" value="HHS01672.1"/>
    <property type="molecule type" value="Genomic_DNA"/>
</dbReference>
<keyword evidence="2" id="KW-0694">RNA-binding</keyword>
<feature type="binding site" evidence="2">
    <location>
        <begin position="184"/>
        <end position="185"/>
    </location>
    <ligand>
        <name>ATP</name>
        <dbReference type="ChEBI" id="CHEBI:30616"/>
    </ligand>
</feature>
<organism evidence="3">
    <name type="scientific">Caldicellulosiruptor owensensis</name>
    <dbReference type="NCBI Taxonomy" id="55205"/>
    <lineage>
        <taxon>Bacteria</taxon>
        <taxon>Bacillati</taxon>
        <taxon>Bacillota</taxon>
        <taxon>Bacillota incertae sedis</taxon>
        <taxon>Caldicellulosiruptorales</taxon>
        <taxon>Caldicellulosiruptoraceae</taxon>
        <taxon>Caldicellulosiruptor</taxon>
    </lineage>
</organism>
<dbReference type="NCBIfam" id="NF010191">
    <property type="entry name" value="PRK13670.1"/>
    <property type="match status" value="1"/>
</dbReference>
<keyword evidence="2" id="KW-0547">Nucleotide-binding</keyword>
<dbReference type="GO" id="GO:0016879">
    <property type="term" value="F:ligase activity, forming carbon-nitrogen bonds"/>
    <property type="evidence" value="ECO:0007669"/>
    <property type="project" value="UniProtKB-UniRule"/>
</dbReference>
<dbReference type="GO" id="GO:0006400">
    <property type="term" value="P:tRNA modification"/>
    <property type="evidence" value="ECO:0007669"/>
    <property type="project" value="UniProtKB-UniRule"/>
</dbReference>
<keyword evidence="1 2" id="KW-0819">tRNA processing</keyword>
<feature type="binding site" evidence="2">
    <location>
        <position position="101"/>
    </location>
    <ligand>
        <name>ATP</name>
        <dbReference type="ChEBI" id="CHEBI:30616"/>
    </ligand>
</feature>
<accession>A0A7C5V3D5</accession>
<keyword evidence="2" id="KW-0436">Ligase</keyword>
<dbReference type="PANTHER" id="PTHR37825">
    <property type="entry name" value="TRNA(MET) CYTIDINE ACETATE LIGASE"/>
    <property type="match status" value="1"/>
</dbReference>
<keyword evidence="2" id="KW-0963">Cytoplasm</keyword>
<dbReference type="PANTHER" id="PTHR37825:SF1">
    <property type="entry name" value="TRNA(MET) CYTIDINE ACETATE LIGASE"/>
    <property type="match status" value="1"/>
</dbReference>
<keyword evidence="3" id="KW-0808">Transferase</keyword>
<dbReference type="InterPro" id="IPR014729">
    <property type="entry name" value="Rossmann-like_a/b/a_fold"/>
</dbReference>
<comment type="function">
    <text evidence="2">Catalyzes the formation of N(4)-acetylcytidine (ac(4)C) at the wobble position of elongator tRNA(Met), using acetate and ATP as substrates. First activates an acetate ion to form acetyladenylate (Ac-AMP) and then transfers the acetyl group to tRNA to form ac(4)C34.</text>
</comment>
<dbReference type="GO" id="GO:0005737">
    <property type="term" value="C:cytoplasm"/>
    <property type="evidence" value="ECO:0007669"/>
    <property type="project" value="UniProtKB-SubCell"/>
</dbReference>
<keyword evidence="2" id="KW-0820">tRNA-binding</keyword>
<dbReference type="Gene3D" id="3.40.50.620">
    <property type="entry name" value="HUPs"/>
    <property type="match status" value="1"/>
</dbReference>
<sequence length="400" mass="46173">MKVAGIVVEYNPFHNGHLYHLQKTREITNADIVVGVMSGNFIQRGEPAIVNKWARTKMAILNGVDVIFELPFAYACNSAEIFAYGAISILNQLGVDFVVFGSECGDIDKLKEAAKHLAFEEDDFKSSLKSYLKEGYSFPKARELALIKTCKTNIEFSSNNILGIEYIKWIYRLGSKIEPLTIKRIGAFYNDPNLTQDIYSSATAIRRNINNLQAIKNKMPPASYEVLIEEFESGRGPVFLEDYFKLFIYNAIVVPDFLKNKIDVKEGLENRFEKYIFNSPSAKNLLENVKTKRYTLTRLQRIFIHAVVRNNFDQKTLLSITPYVRVLGFNQKGKEYLNKIKNKIEYITKLNQQWLKNPQFKELLELEIKSSMLHALQYKNFHKYLQTEFKSSPIYISSRS</sequence>
<feature type="binding site" evidence="2">
    <location>
        <begin position="7"/>
        <end position="20"/>
    </location>
    <ligand>
        <name>ATP</name>
        <dbReference type="ChEBI" id="CHEBI:30616"/>
    </ligand>
</feature>
<dbReference type="GO" id="GO:0016740">
    <property type="term" value="F:transferase activity"/>
    <property type="evidence" value="ECO:0007669"/>
    <property type="project" value="UniProtKB-KW"/>
</dbReference>
<dbReference type="HAMAP" id="MF_01539">
    <property type="entry name" value="TmcAL"/>
    <property type="match status" value="1"/>
</dbReference>
<evidence type="ECO:0000256" key="1">
    <source>
        <dbReference type="ARBA" id="ARBA00022694"/>
    </source>
</evidence>
<evidence type="ECO:0000256" key="2">
    <source>
        <dbReference type="HAMAP-Rule" id="MF_01539"/>
    </source>
</evidence>
<dbReference type="InterPro" id="IPR008513">
    <property type="entry name" value="tRNA(Met)_cyd_acetate_ligase"/>
</dbReference>
<comment type="similarity">
    <text evidence="2">Belongs to the TmcAL family.</text>
</comment>
<comment type="subcellular location">
    <subcellularLocation>
        <location evidence="2">Cytoplasm</location>
    </subcellularLocation>
</comment>
<reference evidence="3" key="1">
    <citation type="journal article" date="2020" name="mSystems">
        <title>Genome- and Community-Level Interaction Insights into Carbon Utilization and Element Cycling Functions of Hydrothermarchaeota in Hydrothermal Sediment.</title>
        <authorList>
            <person name="Zhou Z."/>
            <person name="Liu Y."/>
            <person name="Xu W."/>
            <person name="Pan J."/>
            <person name="Luo Z.H."/>
            <person name="Li M."/>
        </authorList>
    </citation>
    <scope>NUCLEOTIDE SEQUENCE [LARGE SCALE GENOMIC DNA]</scope>
    <source>
        <strain evidence="3">SpSt-102</strain>
    </source>
</reference>
<dbReference type="AlphaFoldDB" id="A0A7C5V3D5"/>
<keyword evidence="2" id="KW-0067">ATP-binding</keyword>
<comment type="catalytic activity">
    <reaction evidence="2">
        <text>cytidine(34) in elongator tRNA(Met) + acetate + ATP = N(4)-acetylcytidine(34) in elongator tRNA(Met) + AMP + diphosphate</text>
        <dbReference type="Rhea" id="RHEA:58144"/>
        <dbReference type="Rhea" id="RHEA-COMP:10693"/>
        <dbReference type="Rhea" id="RHEA-COMP:10694"/>
        <dbReference type="ChEBI" id="CHEBI:30089"/>
        <dbReference type="ChEBI" id="CHEBI:30616"/>
        <dbReference type="ChEBI" id="CHEBI:33019"/>
        <dbReference type="ChEBI" id="CHEBI:74900"/>
        <dbReference type="ChEBI" id="CHEBI:82748"/>
        <dbReference type="ChEBI" id="CHEBI:456215"/>
    </reaction>
</comment>
<dbReference type="GO" id="GO:0005524">
    <property type="term" value="F:ATP binding"/>
    <property type="evidence" value="ECO:0007669"/>
    <property type="project" value="UniProtKB-KW"/>
</dbReference>
<protein>
    <recommendedName>
        <fullName evidence="2">tRNA(Met) cytidine acetate ligase</fullName>
        <ecNumber evidence="2">6.3.4.-</ecNumber>
    </recommendedName>
</protein>
<dbReference type="EC" id="6.3.4.-" evidence="2"/>
<feature type="binding site" evidence="2">
    <location>
        <position position="159"/>
    </location>
    <ligand>
        <name>ATP</name>
        <dbReference type="ChEBI" id="CHEBI:30616"/>
    </ligand>
</feature>
<dbReference type="Pfam" id="PF05636">
    <property type="entry name" value="HIGH_NTase1"/>
    <property type="match status" value="1"/>
</dbReference>
<evidence type="ECO:0000313" key="3">
    <source>
        <dbReference type="EMBL" id="HHS01672.1"/>
    </source>
</evidence>
<name>A0A7C5V3D5_9FIRM</name>
<comment type="caution">
    <text evidence="3">The sequence shown here is derived from an EMBL/GenBank/DDBJ whole genome shotgun (WGS) entry which is preliminary data.</text>
</comment>
<gene>
    <name evidence="2" type="primary">tmcAL</name>
    <name evidence="3" type="ORF">ENL71_03965</name>
</gene>